<dbReference type="InterPro" id="IPR015422">
    <property type="entry name" value="PyrdxlP-dep_Trfase_small"/>
</dbReference>
<dbReference type="Gene3D" id="3.90.1150.10">
    <property type="entry name" value="Aspartate Aminotransferase, domain 1"/>
    <property type="match status" value="1"/>
</dbReference>
<sequence>DHPLQDLLFAMMRSRGIHILDNFPCFFTTAHSEADFQAIIQAYKESVLELQEAKLLPGDATAGVPGVMDADLPAVPGARLGRDPDGRPGWYLADPDQPSQYSKVDA</sequence>
<dbReference type="Proteomes" id="UP000249061">
    <property type="component" value="Unassembled WGS sequence"/>
</dbReference>
<accession>A0A2W5SJC9</accession>
<feature type="compositionally biased region" description="Polar residues" evidence="1">
    <location>
        <begin position="97"/>
        <end position="106"/>
    </location>
</feature>
<feature type="region of interest" description="Disordered" evidence="1">
    <location>
        <begin position="75"/>
        <end position="106"/>
    </location>
</feature>
<evidence type="ECO:0000313" key="2">
    <source>
        <dbReference type="EMBL" id="PZR03022.1"/>
    </source>
</evidence>
<reference evidence="2 3" key="1">
    <citation type="submission" date="2017-08" db="EMBL/GenBank/DDBJ databases">
        <title>Infants hospitalized years apart are colonized by the same room-sourced microbial strains.</title>
        <authorList>
            <person name="Brooks B."/>
            <person name="Olm M.R."/>
            <person name="Firek B.A."/>
            <person name="Baker R."/>
            <person name="Thomas B.C."/>
            <person name="Morowitz M.J."/>
            <person name="Banfield J.F."/>
        </authorList>
    </citation>
    <scope>NUCLEOTIDE SEQUENCE [LARGE SCALE GENOMIC DNA]</scope>
    <source>
        <strain evidence="2">S2_003_000_R2_14</strain>
    </source>
</reference>
<evidence type="ECO:0000256" key="1">
    <source>
        <dbReference type="SAM" id="MobiDB-lite"/>
    </source>
</evidence>
<dbReference type="AlphaFoldDB" id="A0A2W5SJC9"/>
<organism evidence="2 3">
    <name type="scientific">Archangium gephyra</name>
    <dbReference type="NCBI Taxonomy" id="48"/>
    <lineage>
        <taxon>Bacteria</taxon>
        <taxon>Pseudomonadati</taxon>
        <taxon>Myxococcota</taxon>
        <taxon>Myxococcia</taxon>
        <taxon>Myxococcales</taxon>
        <taxon>Cystobacterineae</taxon>
        <taxon>Archangiaceae</taxon>
        <taxon>Archangium</taxon>
    </lineage>
</organism>
<proteinExistence type="predicted"/>
<dbReference type="EMBL" id="QFQP01000137">
    <property type="protein sequence ID" value="PZR03022.1"/>
    <property type="molecule type" value="Genomic_DNA"/>
</dbReference>
<gene>
    <name evidence="2" type="ORF">DI536_36485</name>
</gene>
<feature type="non-terminal residue" evidence="2">
    <location>
        <position position="1"/>
    </location>
</feature>
<protein>
    <recommendedName>
        <fullName evidence="4">Aspartate aminotransferase family protein</fullName>
    </recommendedName>
</protein>
<name>A0A2W5SJC9_9BACT</name>
<evidence type="ECO:0000313" key="3">
    <source>
        <dbReference type="Proteomes" id="UP000249061"/>
    </source>
</evidence>
<comment type="caution">
    <text evidence="2">The sequence shown here is derived from an EMBL/GenBank/DDBJ whole genome shotgun (WGS) entry which is preliminary data.</text>
</comment>
<evidence type="ECO:0008006" key="4">
    <source>
        <dbReference type="Google" id="ProtNLM"/>
    </source>
</evidence>